<dbReference type="Proteomes" id="UP000650466">
    <property type="component" value="Unassembled WGS sequence"/>
</dbReference>
<accession>A0A926KUQ3</accession>
<evidence type="ECO:0000313" key="2">
    <source>
        <dbReference type="Proteomes" id="UP000650466"/>
    </source>
</evidence>
<sequence>MTKNKNKFILLLIIAVAISGVGFGVWQNYELRTAHKQEKFHVAQTVQRGAYFLYTTRSSIDTINNENKWDDLKTRDSFRVWLAYAQESLNNANSTLNDFPSLVSFQDRTNMNDISSWYSQWWSEVANILSKPGPLTDQDKERISKLSNTISKVDGFYVTNKFNDWDGISSSLAKLHQEWKKAIEEQEGN</sequence>
<name>A0A926KUQ3_9BACL</name>
<evidence type="ECO:0000313" key="1">
    <source>
        <dbReference type="EMBL" id="MBD0384390.1"/>
    </source>
</evidence>
<protein>
    <submittedName>
        <fullName evidence="1">Uncharacterized protein</fullName>
    </submittedName>
</protein>
<dbReference type="EMBL" id="JACVVD010000019">
    <property type="protein sequence ID" value="MBD0384390.1"/>
    <property type="molecule type" value="Genomic_DNA"/>
</dbReference>
<comment type="caution">
    <text evidence="1">The sequence shown here is derived from an EMBL/GenBank/DDBJ whole genome shotgun (WGS) entry which is preliminary data.</text>
</comment>
<dbReference type="AlphaFoldDB" id="A0A926KUQ3"/>
<dbReference type="RefSeq" id="WP_188178167.1">
    <property type="nucleotide sequence ID" value="NZ_JACVVD010000019.1"/>
</dbReference>
<organism evidence="1 2">
    <name type="scientific">Paenibacillus sedimenti</name>
    <dbReference type="NCBI Taxonomy" id="2770274"/>
    <lineage>
        <taxon>Bacteria</taxon>
        <taxon>Bacillati</taxon>
        <taxon>Bacillota</taxon>
        <taxon>Bacilli</taxon>
        <taxon>Bacillales</taxon>
        <taxon>Paenibacillaceae</taxon>
        <taxon>Paenibacillus</taxon>
    </lineage>
</organism>
<reference evidence="1" key="1">
    <citation type="submission" date="2020-09" db="EMBL/GenBank/DDBJ databases">
        <title>Draft Genome Sequence of Paenibacillus sp. WST5.</title>
        <authorList>
            <person name="Bao Z."/>
        </authorList>
    </citation>
    <scope>NUCLEOTIDE SEQUENCE</scope>
    <source>
        <strain evidence="1">WST5</strain>
    </source>
</reference>
<proteinExistence type="predicted"/>
<gene>
    <name evidence="1" type="ORF">ICC18_30575</name>
</gene>
<keyword evidence="2" id="KW-1185">Reference proteome</keyword>